<dbReference type="AlphaFoldDB" id="A0A7C4PLL5"/>
<dbReference type="Gene3D" id="3.40.1380.10">
    <property type="match status" value="1"/>
</dbReference>
<evidence type="ECO:0000256" key="7">
    <source>
        <dbReference type="ARBA" id="ARBA00023136"/>
    </source>
</evidence>
<dbReference type="PRINTS" id="PR00126">
    <property type="entry name" value="ATPASEGAMMA"/>
</dbReference>
<evidence type="ECO:0000256" key="5">
    <source>
        <dbReference type="ARBA" id="ARBA00022781"/>
    </source>
</evidence>
<keyword evidence="9 10" id="KW-0066">ATP synthesis</keyword>
<evidence type="ECO:0000256" key="9">
    <source>
        <dbReference type="ARBA" id="ARBA00023310"/>
    </source>
</evidence>
<dbReference type="EMBL" id="DSYK01000567">
    <property type="protein sequence ID" value="HGS22464.1"/>
    <property type="molecule type" value="Genomic_DNA"/>
</dbReference>
<dbReference type="InterPro" id="IPR035968">
    <property type="entry name" value="ATP_synth_F1_ATPase_gsu"/>
</dbReference>
<dbReference type="CDD" id="cd12151">
    <property type="entry name" value="F1-ATPase_gamma"/>
    <property type="match status" value="1"/>
</dbReference>
<dbReference type="PANTHER" id="PTHR11693">
    <property type="entry name" value="ATP SYNTHASE GAMMA CHAIN"/>
    <property type="match status" value="1"/>
</dbReference>
<dbReference type="SUPFAM" id="SSF52943">
    <property type="entry name" value="ATP synthase (F1-ATPase), gamma subunit"/>
    <property type="match status" value="1"/>
</dbReference>
<dbReference type="NCBIfam" id="TIGR01146">
    <property type="entry name" value="ATPsyn_F1gamma"/>
    <property type="match status" value="1"/>
</dbReference>
<keyword evidence="10" id="KW-1003">Cell membrane</keyword>
<protein>
    <recommendedName>
        <fullName evidence="10">ATP synthase gamma chain</fullName>
    </recommendedName>
    <alternativeName>
        <fullName evidence="10">ATP synthase F1 sector gamma subunit</fullName>
    </alternativeName>
    <alternativeName>
        <fullName evidence="10">F-ATPase gamma subunit</fullName>
    </alternativeName>
</protein>
<sequence length="302" mass="33923">MPSTREMRLRIRSVKNLAQVTRALETVSASRVRKAIQANNATMPYAEKAWKVLIHLARQPGRDVLHPLLRQRDRVDRILVIMVSSDRGLAGAYNMNITRHTLSEFDRAGVPVDYVTVGRKGRELLVRKKKNVVAAFVDLPSPPSFNDVAAIGQLVVDDYLKDVYDQVFITYTHFRNMIRQEPVTQKLLPLTVVDKDHAKPGDLSATHRTSSIFTYEPDQNEVLENVVPHFTAIQIYKAILSAQASEHAARMVAMRNATESANELVQSLQLEYNKLRQSIITNEMLDIAGGANALQNDERGVG</sequence>
<keyword evidence="8 10" id="KW-0139">CF(1)</keyword>
<evidence type="ECO:0000256" key="10">
    <source>
        <dbReference type="HAMAP-Rule" id="MF_00815"/>
    </source>
</evidence>
<organism evidence="11">
    <name type="scientific">Anaerolinea thermolimosa</name>
    <dbReference type="NCBI Taxonomy" id="229919"/>
    <lineage>
        <taxon>Bacteria</taxon>
        <taxon>Bacillati</taxon>
        <taxon>Chloroflexota</taxon>
        <taxon>Anaerolineae</taxon>
        <taxon>Anaerolineales</taxon>
        <taxon>Anaerolineaceae</taxon>
        <taxon>Anaerolinea</taxon>
    </lineage>
</organism>
<evidence type="ECO:0000256" key="3">
    <source>
        <dbReference type="ARBA" id="ARBA00007681"/>
    </source>
</evidence>
<dbReference type="GO" id="GO:0005886">
    <property type="term" value="C:plasma membrane"/>
    <property type="evidence" value="ECO:0007669"/>
    <property type="project" value="UniProtKB-SubCell"/>
</dbReference>
<dbReference type="InterPro" id="IPR000131">
    <property type="entry name" value="ATP_synth_F1_gsu"/>
</dbReference>
<proteinExistence type="inferred from homology"/>
<evidence type="ECO:0000256" key="8">
    <source>
        <dbReference type="ARBA" id="ARBA00023196"/>
    </source>
</evidence>
<dbReference type="GO" id="GO:0045259">
    <property type="term" value="C:proton-transporting ATP synthase complex"/>
    <property type="evidence" value="ECO:0007669"/>
    <property type="project" value="UniProtKB-KW"/>
</dbReference>
<dbReference type="Pfam" id="PF00231">
    <property type="entry name" value="ATP-synt"/>
    <property type="match status" value="1"/>
</dbReference>
<dbReference type="InterPro" id="IPR023632">
    <property type="entry name" value="ATP_synth_F1_gsu_CS"/>
</dbReference>
<keyword evidence="5 10" id="KW-0375">Hydrogen ion transport</keyword>
<comment type="function">
    <text evidence="1 10">Produces ATP from ADP in the presence of a proton gradient across the membrane. The gamma chain is believed to be important in regulating ATPase activity and the flow of protons through the CF(0) complex.</text>
</comment>
<accession>A0A7C4PLL5</accession>
<keyword evidence="4 10" id="KW-0813">Transport</keyword>
<gene>
    <name evidence="10 11" type="primary">atpG</name>
    <name evidence="11" type="ORF">ENT37_11430</name>
</gene>
<dbReference type="GO" id="GO:0042777">
    <property type="term" value="P:proton motive force-driven plasma membrane ATP synthesis"/>
    <property type="evidence" value="ECO:0007669"/>
    <property type="project" value="UniProtKB-UniRule"/>
</dbReference>
<comment type="caution">
    <text evidence="11">The sequence shown here is derived from an EMBL/GenBank/DDBJ whole genome shotgun (WGS) entry which is preliminary data.</text>
</comment>
<dbReference type="Gene3D" id="1.10.287.80">
    <property type="entry name" value="ATP synthase, gamma subunit, helix hairpin domain"/>
    <property type="match status" value="2"/>
</dbReference>
<evidence type="ECO:0000313" key="11">
    <source>
        <dbReference type="EMBL" id="HGS22464.1"/>
    </source>
</evidence>
<dbReference type="GO" id="GO:0046933">
    <property type="term" value="F:proton-transporting ATP synthase activity, rotational mechanism"/>
    <property type="evidence" value="ECO:0007669"/>
    <property type="project" value="UniProtKB-UniRule"/>
</dbReference>
<dbReference type="PANTHER" id="PTHR11693:SF22">
    <property type="entry name" value="ATP SYNTHASE SUBUNIT GAMMA, MITOCHONDRIAL"/>
    <property type="match status" value="1"/>
</dbReference>
<keyword evidence="7 10" id="KW-0472">Membrane</keyword>
<dbReference type="GO" id="GO:0005524">
    <property type="term" value="F:ATP binding"/>
    <property type="evidence" value="ECO:0007669"/>
    <property type="project" value="UniProtKB-UniRule"/>
</dbReference>
<keyword evidence="6 10" id="KW-0406">Ion transport</keyword>
<evidence type="ECO:0000256" key="6">
    <source>
        <dbReference type="ARBA" id="ARBA00023065"/>
    </source>
</evidence>
<evidence type="ECO:0000256" key="1">
    <source>
        <dbReference type="ARBA" id="ARBA00003456"/>
    </source>
</evidence>
<evidence type="ECO:0000256" key="4">
    <source>
        <dbReference type="ARBA" id="ARBA00022448"/>
    </source>
</evidence>
<comment type="subunit">
    <text evidence="10">F-type ATPases have 2 components, CF(1) - the catalytic core - and CF(0) - the membrane proton channel. CF(1) has five subunits: alpha(3), beta(3), gamma(1), delta(1), epsilon(1). CF(0) has three main subunits: a, b and c.</text>
</comment>
<comment type="subcellular location">
    <subcellularLocation>
        <location evidence="10">Cell membrane</location>
        <topology evidence="10">Peripheral membrane protein</topology>
    </subcellularLocation>
    <subcellularLocation>
        <location evidence="2">Membrane</location>
        <topology evidence="2">Peripheral membrane protein</topology>
    </subcellularLocation>
</comment>
<dbReference type="PROSITE" id="PS00153">
    <property type="entry name" value="ATPASE_GAMMA"/>
    <property type="match status" value="1"/>
</dbReference>
<reference evidence="11" key="1">
    <citation type="journal article" date="2020" name="mSystems">
        <title>Genome- and Community-Level Interaction Insights into Carbon Utilization and Element Cycling Functions of Hydrothermarchaeota in Hydrothermal Sediment.</title>
        <authorList>
            <person name="Zhou Z."/>
            <person name="Liu Y."/>
            <person name="Xu W."/>
            <person name="Pan J."/>
            <person name="Luo Z.H."/>
            <person name="Li M."/>
        </authorList>
    </citation>
    <scope>NUCLEOTIDE SEQUENCE [LARGE SCALE GENOMIC DNA]</scope>
    <source>
        <strain evidence="11">SpSt-573</strain>
    </source>
</reference>
<comment type="similarity">
    <text evidence="3 10">Belongs to the ATPase gamma chain family.</text>
</comment>
<evidence type="ECO:0000256" key="2">
    <source>
        <dbReference type="ARBA" id="ARBA00004170"/>
    </source>
</evidence>
<name>A0A7C4PLL5_9CHLR</name>
<dbReference type="HAMAP" id="MF_00815">
    <property type="entry name" value="ATP_synth_gamma_bact"/>
    <property type="match status" value="1"/>
</dbReference>